<evidence type="ECO:0000256" key="6">
    <source>
        <dbReference type="ARBA" id="ARBA00022970"/>
    </source>
</evidence>
<comment type="subcellular location">
    <subcellularLocation>
        <location evidence="1">Membrane</location>
        <topology evidence="1">Multi-pass membrane protein</topology>
    </subcellularLocation>
</comment>
<keyword evidence="11" id="KW-0325">Glycoprotein</keyword>
<comment type="similarity">
    <text evidence="2">Belongs to the sodium:neurotransmitter symporter (SNF) (TC 2.A.22) family.</text>
</comment>
<keyword evidence="4 15" id="KW-0812">Transmembrane</keyword>
<keyword evidence="7 15" id="KW-1133">Transmembrane helix</keyword>
<dbReference type="EMBL" id="JARAKH010006393">
    <property type="protein sequence ID" value="KAK8371931.1"/>
    <property type="molecule type" value="Genomic_DNA"/>
</dbReference>
<evidence type="ECO:0000256" key="14">
    <source>
        <dbReference type="ARBA" id="ARBA00040215"/>
    </source>
</evidence>
<evidence type="ECO:0000256" key="15">
    <source>
        <dbReference type="SAM" id="Phobius"/>
    </source>
</evidence>
<comment type="caution">
    <text evidence="16">The sequence shown here is derived from an EMBL/GenBank/DDBJ whole genome shotgun (WGS) entry which is preliminary data.</text>
</comment>
<evidence type="ECO:0000256" key="12">
    <source>
        <dbReference type="ARBA" id="ARBA00023201"/>
    </source>
</evidence>
<dbReference type="GO" id="GO:0005886">
    <property type="term" value="C:plasma membrane"/>
    <property type="evidence" value="ECO:0007669"/>
    <property type="project" value="TreeGrafter"/>
</dbReference>
<evidence type="ECO:0000313" key="16">
    <source>
        <dbReference type="EMBL" id="KAK8371931.1"/>
    </source>
</evidence>
<keyword evidence="8" id="KW-0915">Sodium</keyword>
<dbReference type="GO" id="GO:0089718">
    <property type="term" value="P:amino acid import across plasma membrane"/>
    <property type="evidence" value="ECO:0007669"/>
    <property type="project" value="TreeGrafter"/>
</dbReference>
<dbReference type="PANTHER" id="PTHR11616:SF321">
    <property type="entry name" value="SODIUM-DEPENDENT NUTRIENT AMINO ACID TRANSPORTER 1-RELATED"/>
    <property type="match status" value="1"/>
</dbReference>
<dbReference type="PROSITE" id="PS50267">
    <property type="entry name" value="NA_NEUROTRAN_SYMP_3"/>
    <property type="match status" value="1"/>
</dbReference>
<feature type="transmembrane region" description="Helical" evidence="15">
    <location>
        <begin position="85"/>
        <end position="106"/>
    </location>
</feature>
<evidence type="ECO:0000256" key="2">
    <source>
        <dbReference type="ARBA" id="ARBA00006459"/>
    </source>
</evidence>
<evidence type="ECO:0000256" key="13">
    <source>
        <dbReference type="ARBA" id="ARBA00037785"/>
    </source>
</evidence>
<evidence type="ECO:0000313" key="17">
    <source>
        <dbReference type="Proteomes" id="UP001487740"/>
    </source>
</evidence>
<keyword evidence="9" id="KW-0406">Ion transport</keyword>
<evidence type="ECO:0000256" key="7">
    <source>
        <dbReference type="ARBA" id="ARBA00022989"/>
    </source>
</evidence>
<feature type="transmembrane region" description="Helical" evidence="15">
    <location>
        <begin position="52"/>
        <end position="73"/>
    </location>
</feature>
<evidence type="ECO:0000256" key="9">
    <source>
        <dbReference type="ARBA" id="ARBA00023065"/>
    </source>
</evidence>
<keyword evidence="5" id="KW-0769">Symport</keyword>
<dbReference type="Proteomes" id="UP001487740">
    <property type="component" value="Unassembled WGS sequence"/>
</dbReference>
<evidence type="ECO:0000256" key="1">
    <source>
        <dbReference type="ARBA" id="ARBA00004141"/>
    </source>
</evidence>
<dbReference type="Pfam" id="PF00209">
    <property type="entry name" value="SNF"/>
    <property type="match status" value="1"/>
</dbReference>
<accession>A0AAW0SAN4</accession>
<comment type="function">
    <text evidence="13">Unusual broad substrate spectrum amino acid:sodium cotransporter that promotes absorption of the D isomers of essential amino acids. Neutral amino acids are the preferred substrates, especially methionine and phenylalanine.</text>
</comment>
<gene>
    <name evidence="16" type="ORF">O3P69_019090</name>
</gene>
<evidence type="ECO:0000256" key="3">
    <source>
        <dbReference type="ARBA" id="ARBA00022448"/>
    </source>
</evidence>
<keyword evidence="3" id="KW-0813">Transport</keyword>
<dbReference type="GO" id="GO:0005283">
    <property type="term" value="F:amino acid:sodium symporter activity"/>
    <property type="evidence" value="ECO:0007669"/>
    <property type="project" value="TreeGrafter"/>
</dbReference>
<sequence>MFRDLRFMLGFDVDVFTKICWVVITPLALLAIFIYSLAVFRLPTYDGNAYPQSAYICGWILTSVAVGVVPICFAHTFSRTPGDTLLQVGCCVFWPVPYFSNIISIFQRIDPLLCSCLYSGRTV</sequence>
<dbReference type="GO" id="GO:0015179">
    <property type="term" value="F:L-amino acid transmembrane transporter activity"/>
    <property type="evidence" value="ECO:0007669"/>
    <property type="project" value="TreeGrafter"/>
</dbReference>
<evidence type="ECO:0000256" key="8">
    <source>
        <dbReference type="ARBA" id="ARBA00023053"/>
    </source>
</evidence>
<feature type="transmembrane region" description="Helical" evidence="15">
    <location>
        <begin position="20"/>
        <end position="40"/>
    </location>
</feature>
<organism evidence="16 17">
    <name type="scientific">Scylla paramamosain</name>
    <name type="common">Mud crab</name>
    <dbReference type="NCBI Taxonomy" id="85552"/>
    <lineage>
        <taxon>Eukaryota</taxon>
        <taxon>Metazoa</taxon>
        <taxon>Ecdysozoa</taxon>
        <taxon>Arthropoda</taxon>
        <taxon>Crustacea</taxon>
        <taxon>Multicrustacea</taxon>
        <taxon>Malacostraca</taxon>
        <taxon>Eumalacostraca</taxon>
        <taxon>Eucarida</taxon>
        <taxon>Decapoda</taxon>
        <taxon>Pleocyemata</taxon>
        <taxon>Brachyura</taxon>
        <taxon>Eubrachyura</taxon>
        <taxon>Portunoidea</taxon>
        <taxon>Portunidae</taxon>
        <taxon>Portuninae</taxon>
        <taxon>Scylla</taxon>
    </lineage>
</organism>
<dbReference type="SUPFAM" id="SSF161070">
    <property type="entry name" value="SNF-like"/>
    <property type="match status" value="1"/>
</dbReference>
<name>A0AAW0SAN4_SCYPA</name>
<keyword evidence="10 15" id="KW-0472">Membrane</keyword>
<proteinExistence type="inferred from homology"/>
<evidence type="ECO:0000256" key="4">
    <source>
        <dbReference type="ARBA" id="ARBA00022692"/>
    </source>
</evidence>
<protein>
    <recommendedName>
        <fullName evidence="14">Sodium-dependent nutrient amino acid transporter 1</fullName>
    </recommendedName>
</protein>
<evidence type="ECO:0000256" key="11">
    <source>
        <dbReference type="ARBA" id="ARBA00023180"/>
    </source>
</evidence>
<reference evidence="16 17" key="1">
    <citation type="submission" date="2023-03" db="EMBL/GenBank/DDBJ databases">
        <title>High-quality genome of Scylla paramamosain provides insights in environmental adaptation.</title>
        <authorList>
            <person name="Zhang L."/>
        </authorList>
    </citation>
    <scope>NUCLEOTIDE SEQUENCE [LARGE SCALE GENOMIC DNA]</scope>
    <source>
        <strain evidence="16">LZ_2023a</strain>
        <tissue evidence="16">Muscle</tissue>
    </source>
</reference>
<dbReference type="AlphaFoldDB" id="A0AAW0SAN4"/>
<evidence type="ECO:0000256" key="10">
    <source>
        <dbReference type="ARBA" id="ARBA00023136"/>
    </source>
</evidence>
<keyword evidence="12" id="KW-0739">Sodium transport</keyword>
<keyword evidence="6" id="KW-0029">Amino-acid transport</keyword>
<dbReference type="InterPro" id="IPR000175">
    <property type="entry name" value="Na/ntran_symport"/>
</dbReference>
<dbReference type="PANTHER" id="PTHR11616">
    <property type="entry name" value="SODIUM/CHLORIDE DEPENDENT TRANSPORTER"/>
    <property type="match status" value="1"/>
</dbReference>
<keyword evidence="17" id="KW-1185">Reference proteome</keyword>
<evidence type="ECO:0000256" key="5">
    <source>
        <dbReference type="ARBA" id="ARBA00022847"/>
    </source>
</evidence>
<dbReference type="InterPro" id="IPR037272">
    <property type="entry name" value="SNS_sf"/>
</dbReference>